<name>A0A150MDU8_9BACI</name>
<dbReference type="Proteomes" id="UP000075683">
    <property type="component" value="Unassembled WGS sequence"/>
</dbReference>
<dbReference type="AlphaFoldDB" id="A0A150MDU8"/>
<evidence type="ECO:0000313" key="1">
    <source>
        <dbReference type="EMBL" id="KYD22623.1"/>
    </source>
</evidence>
<dbReference type="EMBL" id="LQYT01000009">
    <property type="protein sequence ID" value="KYD22623.1"/>
    <property type="molecule type" value="Genomic_DNA"/>
</dbReference>
<gene>
    <name evidence="1" type="ORF">B4135_1106</name>
</gene>
<protein>
    <submittedName>
        <fullName evidence="1">Uncharacterized protein</fullName>
    </submittedName>
</protein>
<accession>A0A150MDU8</accession>
<comment type="caution">
    <text evidence="1">The sequence shown here is derived from an EMBL/GenBank/DDBJ whole genome shotgun (WGS) entry which is preliminary data.</text>
</comment>
<dbReference type="STRING" id="301148.B4135_1106"/>
<sequence length="53" mass="5720">MGGEDDGSASEGFRALFIFSMKKQAVKFGFFPGRAICASNIGCCRGKVKEKLK</sequence>
<proteinExistence type="predicted"/>
<organism evidence="1 2">
    <name type="scientific">Caldibacillus debilis</name>
    <dbReference type="NCBI Taxonomy" id="301148"/>
    <lineage>
        <taxon>Bacteria</taxon>
        <taxon>Bacillati</taxon>
        <taxon>Bacillota</taxon>
        <taxon>Bacilli</taxon>
        <taxon>Bacillales</taxon>
        <taxon>Bacillaceae</taxon>
        <taxon>Caldibacillus</taxon>
    </lineage>
</organism>
<reference evidence="1 2" key="1">
    <citation type="submission" date="2016-01" db="EMBL/GenBank/DDBJ databases">
        <title>Draft Genome Sequences of Seven Thermophilic Sporeformers Isolated from Foods.</title>
        <authorList>
            <person name="Berendsen E.M."/>
            <person name="Wells-Bennik M.H."/>
            <person name="Krawcyk A.O."/>
            <person name="De Jong A."/>
            <person name="Holsappel S."/>
            <person name="Eijlander R.T."/>
            <person name="Kuipers O.P."/>
        </authorList>
    </citation>
    <scope>NUCLEOTIDE SEQUENCE [LARGE SCALE GENOMIC DNA]</scope>
    <source>
        <strain evidence="1 2">B4135</strain>
    </source>
</reference>
<evidence type="ECO:0000313" key="2">
    <source>
        <dbReference type="Proteomes" id="UP000075683"/>
    </source>
</evidence>